<dbReference type="EMBL" id="JACASF010000012">
    <property type="protein sequence ID" value="KAF6444311.1"/>
    <property type="molecule type" value="Genomic_DNA"/>
</dbReference>
<dbReference type="Proteomes" id="UP000550707">
    <property type="component" value="Unassembled WGS sequence"/>
</dbReference>
<keyword evidence="2" id="KW-1185">Reference proteome</keyword>
<name>A0A7J8F9Q5_MOLMO</name>
<dbReference type="InParanoid" id="A0A7J8F9Q5"/>
<sequence length="134" mass="15365">MDIWSLINLTTFIQTPKSLLLITKAIHVCWTKSKSTIVYTYPIKTRRKLQKPINKCWKKTPQVDRQLFAQNSLFIHPSFAECQPSAKLLAYIGESSLHCLYAQNFRYVLLKRTKGLEMLAEMVGVNSGSMDPLS</sequence>
<evidence type="ECO:0000313" key="1">
    <source>
        <dbReference type="EMBL" id="KAF6444311.1"/>
    </source>
</evidence>
<protein>
    <submittedName>
        <fullName evidence="1">Uncharacterized protein</fullName>
    </submittedName>
</protein>
<proteinExistence type="predicted"/>
<reference evidence="1 2" key="1">
    <citation type="journal article" date="2020" name="Nature">
        <title>Six reference-quality genomes reveal evolution of bat adaptations.</title>
        <authorList>
            <person name="Jebb D."/>
            <person name="Huang Z."/>
            <person name="Pippel M."/>
            <person name="Hughes G.M."/>
            <person name="Lavrichenko K."/>
            <person name="Devanna P."/>
            <person name="Winkler S."/>
            <person name="Jermiin L.S."/>
            <person name="Skirmuntt E.C."/>
            <person name="Katzourakis A."/>
            <person name="Burkitt-Gray L."/>
            <person name="Ray D.A."/>
            <person name="Sullivan K.A.M."/>
            <person name="Roscito J.G."/>
            <person name="Kirilenko B.M."/>
            <person name="Davalos L.M."/>
            <person name="Corthals A.P."/>
            <person name="Power M.L."/>
            <person name="Jones G."/>
            <person name="Ransome R.D."/>
            <person name="Dechmann D.K.N."/>
            <person name="Locatelli A.G."/>
            <person name="Puechmaille S.J."/>
            <person name="Fedrigo O."/>
            <person name="Jarvis E.D."/>
            <person name="Hiller M."/>
            <person name="Vernes S.C."/>
            <person name="Myers E.W."/>
            <person name="Teeling E.C."/>
        </authorList>
    </citation>
    <scope>NUCLEOTIDE SEQUENCE [LARGE SCALE GENOMIC DNA]</scope>
    <source>
        <strain evidence="1">MMolMol1</strain>
        <tissue evidence="1">Muscle</tissue>
    </source>
</reference>
<organism evidence="1 2">
    <name type="scientific">Molossus molossus</name>
    <name type="common">Pallas' mastiff bat</name>
    <name type="synonym">Vespertilio molossus</name>
    <dbReference type="NCBI Taxonomy" id="27622"/>
    <lineage>
        <taxon>Eukaryota</taxon>
        <taxon>Metazoa</taxon>
        <taxon>Chordata</taxon>
        <taxon>Craniata</taxon>
        <taxon>Vertebrata</taxon>
        <taxon>Euteleostomi</taxon>
        <taxon>Mammalia</taxon>
        <taxon>Eutheria</taxon>
        <taxon>Laurasiatheria</taxon>
        <taxon>Chiroptera</taxon>
        <taxon>Yangochiroptera</taxon>
        <taxon>Molossidae</taxon>
        <taxon>Molossus</taxon>
    </lineage>
</organism>
<evidence type="ECO:0000313" key="2">
    <source>
        <dbReference type="Proteomes" id="UP000550707"/>
    </source>
</evidence>
<gene>
    <name evidence="1" type="ORF">HJG59_008602</name>
</gene>
<dbReference type="AlphaFoldDB" id="A0A7J8F9Q5"/>
<accession>A0A7J8F9Q5</accession>
<comment type="caution">
    <text evidence="1">The sequence shown here is derived from an EMBL/GenBank/DDBJ whole genome shotgun (WGS) entry which is preliminary data.</text>
</comment>